<gene>
    <name evidence="2" type="ORF">E5F22_24005</name>
</gene>
<reference evidence="2 3" key="1">
    <citation type="submission" date="2019-04" db="EMBL/GenBank/DDBJ databases">
        <title>Development of a multi-locus typing scheme for an Enterobacteriaceae linear plasmid that mediates inter-species transfer of flagella.</title>
        <authorList>
            <person name="Robertson J."/>
            <person name="Lin J."/>
            <person name="Wren-Hedegus A."/>
            <person name="Arya G."/>
            <person name="Carrillo C."/>
            <person name="Nash J.H.E."/>
        </authorList>
    </citation>
    <scope>NUCLEOTIDE SEQUENCE [LARGE SCALE GENOMIC DNA]</scope>
    <source>
        <strain evidence="2 3">SA20130280</strain>
        <plasmid evidence="3">psa20130280.1</plasmid>
    </source>
</reference>
<feature type="transmembrane region" description="Helical" evidence="1">
    <location>
        <begin position="57"/>
        <end position="76"/>
    </location>
</feature>
<dbReference type="Proteomes" id="UP000295223">
    <property type="component" value="Plasmid pSA20130280.1"/>
</dbReference>
<dbReference type="RefSeq" id="WP_126548056.1">
    <property type="nucleotide sequence ID" value="NZ_CP038592.1"/>
</dbReference>
<keyword evidence="1" id="KW-0472">Membrane</keyword>
<accession>A0A4P7M085</accession>
<organism evidence="2 3">
    <name type="scientific">Salmonella senftenberg</name>
    <dbReference type="NCBI Taxonomy" id="28150"/>
    <lineage>
        <taxon>Bacteria</taxon>
        <taxon>Pseudomonadati</taxon>
        <taxon>Pseudomonadota</taxon>
        <taxon>Gammaproteobacteria</taxon>
        <taxon>Enterobacterales</taxon>
        <taxon>Enterobacteriaceae</taxon>
        <taxon>Salmonella</taxon>
    </lineage>
</organism>
<geneLocation type="plasmid" evidence="3">
    <name>psa20130280.1</name>
</geneLocation>
<keyword evidence="2" id="KW-0614">Plasmid</keyword>
<dbReference type="EMBL" id="CP038594">
    <property type="protein sequence ID" value="QBY65729.1"/>
    <property type="molecule type" value="Genomic_DNA"/>
</dbReference>
<sequence>MGYIILKGLFEPDSVAHFAGSLICIVLCSMIIYVVLYDLANNFKTHCKSVINEVGNALFYLMFAILVGVSLIILELMITYTFIRNTVLITIYGIYGLYFVKGDRE</sequence>
<evidence type="ECO:0000313" key="2">
    <source>
        <dbReference type="EMBL" id="QBY65729.1"/>
    </source>
</evidence>
<name>A0A4P7M085_SALSE</name>
<feature type="transmembrane region" description="Helical" evidence="1">
    <location>
        <begin position="15"/>
        <end position="36"/>
    </location>
</feature>
<dbReference type="AlphaFoldDB" id="A0A4P7M085"/>
<keyword evidence="1" id="KW-0812">Transmembrane</keyword>
<evidence type="ECO:0000256" key="1">
    <source>
        <dbReference type="SAM" id="Phobius"/>
    </source>
</evidence>
<dbReference type="GeneID" id="39752375"/>
<evidence type="ECO:0000313" key="3">
    <source>
        <dbReference type="Proteomes" id="UP000295223"/>
    </source>
</evidence>
<protein>
    <submittedName>
        <fullName evidence="2">Uncharacterized protein</fullName>
    </submittedName>
</protein>
<keyword evidence="1" id="KW-1133">Transmembrane helix</keyword>
<proteinExistence type="predicted"/>
<feature type="transmembrane region" description="Helical" evidence="1">
    <location>
        <begin position="82"/>
        <end position="100"/>
    </location>
</feature>